<feature type="transmembrane region" description="Helical" evidence="2">
    <location>
        <begin position="111"/>
        <end position="133"/>
    </location>
</feature>
<dbReference type="OrthoDB" id="10641306at2759"/>
<proteinExistence type="predicted"/>
<keyword evidence="4" id="KW-1185">Reference proteome</keyword>
<gene>
    <name evidence="3" type="ORF">K491DRAFT_761312</name>
</gene>
<name>A0A6A6SY07_9PLEO</name>
<dbReference type="Proteomes" id="UP000799324">
    <property type="component" value="Unassembled WGS sequence"/>
</dbReference>
<feature type="compositionally biased region" description="Basic and acidic residues" evidence="1">
    <location>
        <begin position="274"/>
        <end position="284"/>
    </location>
</feature>
<evidence type="ECO:0000256" key="2">
    <source>
        <dbReference type="SAM" id="Phobius"/>
    </source>
</evidence>
<accession>A0A6A6SY07</accession>
<evidence type="ECO:0000313" key="3">
    <source>
        <dbReference type="EMBL" id="KAF2651094.1"/>
    </source>
</evidence>
<feature type="transmembrane region" description="Helical" evidence="2">
    <location>
        <begin position="345"/>
        <end position="364"/>
    </location>
</feature>
<dbReference type="AlphaFoldDB" id="A0A6A6SY07"/>
<feature type="transmembrane region" description="Helical" evidence="2">
    <location>
        <begin position="172"/>
        <end position="192"/>
    </location>
</feature>
<feature type="compositionally biased region" description="Polar residues" evidence="1">
    <location>
        <begin position="285"/>
        <end position="297"/>
    </location>
</feature>
<feature type="transmembrane region" description="Helical" evidence="2">
    <location>
        <begin position="81"/>
        <end position="104"/>
    </location>
</feature>
<evidence type="ECO:0000256" key="1">
    <source>
        <dbReference type="SAM" id="MobiDB-lite"/>
    </source>
</evidence>
<feature type="region of interest" description="Disordered" evidence="1">
    <location>
        <begin position="266"/>
        <end position="300"/>
    </location>
</feature>
<keyword evidence="2" id="KW-1133">Transmembrane helix</keyword>
<evidence type="ECO:0000313" key="4">
    <source>
        <dbReference type="Proteomes" id="UP000799324"/>
    </source>
</evidence>
<feature type="transmembrane region" description="Helical" evidence="2">
    <location>
        <begin position="317"/>
        <end position="339"/>
    </location>
</feature>
<sequence>MLATRCVARIRSLWRRFLSGAYLVKIAWFSSVLLEAPRFALCATTTFSLELENWIDCEGEICHKLPRDALSPRALVLLRPLTILSVIELFTSLASTYTAIAAIARREPTRLGIVAFFTSNVLGIILAVIVIIMKGALAHHPPDVAAILEVRPDLSSQTVLNIWNGFLERKPISVALFLFVATGSLQTAAVYFRHWIQSPWKVSSPWQPYVGKKKRKVMTKPGSRRSDNVETADSGLFAACYTRDEARWKTSQEGIRKVLERNKATSSAIRKTRREKDVERRRAYESSSTETHSNPQFDPSDLFYGPRKHRTDWKIPFFILIPNTVLAIGFETSRIIIRLKSGQACKWPCAVSIMSVSLLVRYRIALYYPLKGPIMILNLIYASYVISVALWAAAAIVGIIEESILPGWNLYTLFTADVFWFVARRQ</sequence>
<protein>
    <submittedName>
        <fullName evidence="3">Uncharacterized protein</fullName>
    </submittedName>
</protein>
<reference evidence="3" key="1">
    <citation type="journal article" date="2020" name="Stud. Mycol.">
        <title>101 Dothideomycetes genomes: a test case for predicting lifestyles and emergence of pathogens.</title>
        <authorList>
            <person name="Haridas S."/>
            <person name="Albert R."/>
            <person name="Binder M."/>
            <person name="Bloem J."/>
            <person name="Labutti K."/>
            <person name="Salamov A."/>
            <person name="Andreopoulos B."/>
            <person name="Baker S."/>
            <person name="Barry K."/>
            <person name="Bills G."/>
            <person name="Bluhm B."/>
            <person name="Cannon C."/>
            <person name="Castanera R."/>
            <person name="Culley D."/>
            <person name="Daum C."/>
            <person name="Ezra D."/>
            <person name="Gonzalez J."/>
            <person name="Henrissat B."/>
            <person name="Kuo A."/>
            <person name="Liang C."/>
            <person name="Lipzen A."/>
            <person name="Lutzoni F."/>
            <person name="Magnuson J."/>
            <person name="Mondo S."/>
            <person name="Nolan M."/>
            <person name="Ohm R."/>
            <person name="Pangilinan J."/>
            <person name="Park H.-J."/>
            <person name="Ramirez L."/>
            <person name="Alfaro M."/>
            <person name="Sun H."/>
            <person name="Tritt A."/>
            <person name="Yoshinaga Y."/>
            <person name="Zwiers L.-H."/>
            <person name="Turgeon B."/>
            <person name="Goodwin S."/>
            <person name="Spatafora J."/>
            <person name="Crous P."/>
            <person name="Grigoriev I."/>
        </authorList>
    </citation>
    <scope>NUCLEOTIDE SEQUENCE</scope>
    <source>
        <strain evidence="3">CBS 122681</strain>
    </source>
</reference>
<feature type="transmembrane region" description="Helical" evidence="2">
    <location>
        <begin position="376"/>
        <end position="400"/>
    </location>
</feature>
<organism evidence="3 4">
    <name type="scientific">Lophiostoma macrostomum CBS 122681</name>
    <dbReference type="NCBI Taxonomy" id="1314788"/>
    <lineage>
        <taxon>Eukaryota</taxon>
        <taxon>Fungi</taxon>
        <taxon>Dikarya</taxon>
        <taxon>Ascomycota</taxon>
        <taxon>Pezizomycotina</taxon>
        <taxon>Dothideomycetes</taxon>
        <taxon>Pleosporomycetidae</taxon>
        <taxon>Pleosporales</taxon>
        <taxon>Lophiostomataceae</taxon>
        <taxon>Lophiostoma</taxon>
    </lineage>
</organism>
<dbReference type="EMBL" id="MU004435">
    <property type="protein sequence ID" value="KAF2651094.1"/>
    <property type="molecule type" value="Genomic_DNA"/>
</dbReference>
<keyword evidence="2" id="KW-0472">Membrane</keyword>
<feature type="transmembrane region" description="Helical" evidence="2">
    <location>
        <begin position="406"/>
        <end position="423"/>
    </location>
</feature>
<keyword evidence="2" id="KW-0812">Transmembrane</keyword>